<dbReference type="InParanoid" id="H1XTW7"/>
<protein>
    <recommendedName>
        <fullName evidence="2">DUF5723 domain-containing protein</fullName>
    </recommendedName>
</protein>
<evidence type="ECO:0000256" key="1">
    <source>
        <dbReference type="SAM" id="SignalP"/>
    </source>
</evidence>
<keyword evidence="1" id="KW-0732">Signal</keyword>
<dbReference type="EMBL" id="CP018099">
    <property type="protein sequence ID" value="APF18755.1"/>
    <property type="molecule type" value="Genomic_DNA"/>
</dbReference>
<dbReference type="EMBL" id="CM001402">
    <property type="protein sequence ID" value="EHO42734.1"/>
    <property type="molecule type" value="Genomic_DNA"/>
</dbReference>
<dbReference type="InterPro" id="IPR043781">
    <property type="entry name" value="DUF5723"/>
</dbReference>
<evidence type="ECO:0000313" key="5">
    <source>
        <dbReference type="Proteomes" id="UP000004671"/>
    </source>
</evidence>
<gene>
    <name evidence="3" type="ORF">Cabys_2006</name>
    <name evidence="4" type="ORF">Calab_3128</name>
</gene>
<feature type="chain" id="PRO_5010834630" description="DUF5723 domain-containing protein" evidence="1">
    <location>
        <begin position="19"/>
        <end position="436"/>
    </location>
</feature>
<evidence type="ECO:0000313" key="6">
    <source>
        <dbReference type="Proteomes" id="UP000183868"/>
    </source>
</evidence>
<accession>H1XTW7</accession>
<dbReference type="HOGENOM" id="CLU_628038_0_0_0"/>
<name>H1XTW7_CALAY</name>
<reference evidence="3 6" key="2">
    <citation type="submission" date="2016-11" db="EMBL/GenBank/DDBJ databases">
        <title>Genomic analysis of Caldithrix abyssi and proposal of a novel bacterial phylum Caldithrichaeota.</title>
        <authorList>
            <person name="Kublanov I."/>
            <person name="Sigalova O."/>
            <person name="Gavrilov S."/>
            <person name="Lebedinsky A."/>
            <person name="Ivanova N."/>
            <person name="Daum C."/>
            <person name="Reddy T."/>
            <person name="Klenk H.P."/>
            <person name="Goker M."/>
            <person name="Reva O."/>
            <person name="Miroshnichenko M."/>
            <person name="Kyprides N."/>
            <person name="Woyke T."/>
            <person name="Gelfand M."/>
        </authorList>
    </citation>
    <scope>NUCLEOTIDE SEQUENCE [LARGE SCALE GENOMIC DNA]</scope>
    <source>
        <strain evidence="3 6">LF13</strain>
    </source>
</reference>
<dbReference type="RefSeq" id="WP_006930089.1">
    <property type="nucleotide sequence ID" value="NZ_CM001402.1"/>
</dbReference>
<dbReference type="Proteomes" id="UP000004671">
    <property type="component" value="Chromosome"/>
</dbReference>
<evidence type="ECO:0000313" key="4">
    <source>
        <dbReference type="EMBL" id="EHO42734.1"/>
    </source>
</evidence>
<reference evidence="4 5" key="1">
    <citation type="submission" date="2011-09" db="EMBL/GenBank/DDBJ databases">
        <title>The permanent draft genome of Caldithrix abyssi DSM 13497.</title>
        <authorList>
            <consortium name="US DOE Joint Genome Institute (JGI-PGF)"/>
            <person name="Lucas S."/>
            <person name="Han J."/>
            <person name="Lapidus A."/>
            <person name="Bruce D."/>
            <person name="Goodwin L."/>
            <person name="Pitluck S."/>
            <person name="Peters L."/>
            <person name="Kyrpides N."/>
            <person name="Mavromatis K."/>
            <person name="Ivanova N."/>
            <person name="Mikhailova N."/>
            <person name="Chertkov O."/>
            <person name="Detter J.C."/>
            <person name="Tapia R."/>
            <person name="Han C."/>
            <person name="Land M."/>
            <person name="Hauser L."/>
            <person name="Markowitz V."/>
            <person name="Cheng J.-F."/>
            <person name="Hugenholtz P."/>
            <person name="Woyke T."/>
            <person name="Wu D."/>
            <person name="Spring S."/>
            <person name="Brambilla E."/>
            <person name="Klenk H.-P."/>
            <person name="Eisen J.A."/>
        </authorList>
    </citation>
    <scope>NUCLEOTIDE SEQUENCE [LARGE SCALE GENOMIC DNA]</scope>
    <source>
        <strain evidence="4 5">DSM 13497</strain>
    </source>
</reference>
<evidence type="ECO:0000259" key="2">
    <source>
        <dbReference type="Pfam" id="PF18990"/>
    </source>
</evidence>
<dbReference type="Pfam" id="PF18990">
    <property type="entry name" value="DUF5723"/>
    <property type="match status" value="1"/>
</dbReference>
<dbReference type="OrthoDB" id="9808610at2"/>
<dbReference type="STRING" id="880073.Cabys_2006"/>
<dbReference type="Gene3D" id="2.40.160.60">
    <property type="entry name" value="Outer membrane protein transport protein (OMPP1/FadL/TodX)"/>
    <property type="match status" value="1"/>
</dbReference>
<dbReference type="AlphaFoldDB" id="H1XTW7"/>
<organism evidence="4 5">
    <name type="scientific">Caldithrix abyssi DSM 13497</name>
    <dbReference type="NCBI Taxonomy" id="880073"/>
    <lineage>
        <taxon>Bacteria</taxon>
        <taxon>Pseudomonadati</taxon>
        <taxon>Calditrichota</taxon>
        <taxon>Calditrichia</taxon>
        <taxon>Calditrichales</taxon>
        <taxon>Calditrichaceae</taxon>
        <taxon>Caldithrix</taxon>
    </lineage>
</organism>
<evidence type="ECO:0000313" key="3">
    <source>
        <dbReference type="EMBL" id="APF18755.1"/>
    </source>
</evidence>
<keyword evidence="5" id="KW-1185">Reference proteome</keyword>
<sequence length="436" mass="48470" precursor="true">MKKILIILAFASTLFAQGFDGVALGFGDNYSALSRGVKAINYNPANVTLPRGNAFELNVFGINASVFNNSFSFDTYNNFFVTDEPENRWSESDKKDFLSLIPDDGLKMNSHVVGNALGLAFNNFALAAQPIVMGELNTFEDKSLLEIALFGDTVSRDYERSYDNFVKGQSMGAVKVSLAYGYPFLQIKKYLPDFSYLAVGIGVNYFISMAYAQTEESDLWVKRTQFDDYELVELAATAQLKTAVAEGSNPVGKGRSFNLGFATQFKEKWNFSLSFLNLGGSIEYTENTERVIVEENKTIKIYHSTDLDDETIETSTDTTLTIGAFKVDIPTTMRLGASYEFKNNLIFMAEWVQGLDHTLGNSTTPRIGAGVLYKPFWWLPVRGGFSLGGNRGFILAMGSGVDLKYWSLDFSFAMKNALWPTHSEGLFAALSMMFKL</sequence>
<feature type="domain" description="DUF5723" evidence="2">
    <location>
        <begin position="54"/>
        <end position="396"/>
    </location>
</feature>
<dbReference type="Proteomes" id="UP000183868">
    <property type="component" value="Chromosome"/>
</dbReference>
<dbReference type="PaxDb" id="880073-Calab_3128"/>
<proteinExistence type="predicted"/>
<dbReference type="eggNOG" id="ENOG5031EM0">
    <property type="taxonomic scope" value="Bacteria"/>
</dbReference>
<dbReference type="KEGG" id="caby:Cabys_2006"/>
<feature type="signal peptide" evidence="1">
    <location>
        <begin position="1"/>
        <end position="18"/>
    </location>
</feature>